<dbReference type="RefSeq" id="XP_060297974.1">
    <property type="nucleotide sequence ID" value="XM_060445114.1"/>
</dbReference>
<name>A0AA40AU36_9PEZI</name>
<gene>
    <name evidence="1" type="ORF">B0T26DRAFT_749510</name>
</gene>
<dbReference type="Proteomes" id="UP001172101">
    <property type="component" value="Unassembled WGS sequence"/>
</dbReference>
<reference evidence="1" key="1">
    <citation type="submission" date="2023-06" db="EMBL/GenBank/DDBJ databases">
        <title>Genome-scale phylogeny and comparative genomics of the fungal order Sordariales.</title>
        <authorList>
            <consortium name="Lawrence Berkeley National Laboratory"/>
            <person name="Hensen N."/>
            <person name="Bonometti L."/>
            <person name="Westerberg I."/>
            <person name="Brannstrom I.O."/>
            <person name="Guillou S."/>
            <person name="Cros-Aarteil S."/>
            <person name="Calhoun S."/>
            <person name="Haridas S."/>
            <person name="Kuo A."/>
            <person name="Mondo S."/>
            <person name="Pangilinan J."/>
            <person name="Riley R."/>
            <person name="LaButti K."/>
            <person name="Andreopoulos B."/>
            <person name="Lipzen A."/>
            <person name="Chen C."/>
            <person name="Yanf M."/>
            <person name="Daum C."/>
            <person name="Ng V."/>
            <person name="Clum A."/>
            <person name="Steindorff A."/>
            <person name="Ohm R."/>
            <person name="Martin F."/>
            <person name="Silar P."/>
            <person name="Natvig D."/>
            <person name="Lalanne C."/>
            <person name="Gautier V."/>
            <person name="Ament-velasquez S.L."/>
            <person name="Kruys A."/>
            <person name="Hutchinson M.I."/>
            <person name="Powell A.J."/>
            <person name="Barry K."/>
            <person name="Miller A.N."/>
            <person name="Grigoriev I.V."/>
            <person name="Debuchy R."/>
            <person name="Gladieux P."/>
            <person name="Thoren M.H."/>
            <person name="Johannesson H."/>
        </authorList>
    </citation>
    <scope>NUCLEOTIDE SEQUENCE</scope>
    <source>
        <strain evidence="1">SMH2392-1A</strain>
    </source>
</reference>
<comment type="caution">
    <text evidence="1">The sequence shown here is derived from an EMBL/GenBank/DDBJ whole genome shotgun (WGS) entry which is preliminary data.</text>
</comment>
<protein>
    <submittedName>
        <fullName evidence="1">Uncharacterized protein</fullName>
    </submittedName>
</protein>
<organism evidence="1 2">
    <name type="scientific">Lasiosphaeria miniovina</name>
    <dbReference type="NCBI Taxonomy" id="1954250"/>
    <lineage>
        <taxon>Eukaryota</taxon>
        <taxon>Fungi</taxon>
        <taxon>Dikarya</taxon>
        <taxon>Ascomycota</taxon>
        <taxon>Pezizomycotina</taxon>
        <taxon>Sordariomycetes</taxon>
        <taxon>Sordariomycetidae</taxon>
        <taxon>Sordariales</taxon>
        <taxon>Lasiosphaeriaceae</taxon>
        <taxon>Lasiosphaeria</taxon>
    </lineage>
</organism>
<dbReference type="AlphaFoldDB" id="A0AA40AU36"/>
<keyword evidence="2" id="KW-1185">Reference proteome</keyword>
<dbReference type="EMBL" id="JAUIRO010000003">
    <property type="protein sequence ID" value="KAK0722050.1"/>
    <property type="molecule type" value="Genomic_DNA"/>
</dbReference>
<evidence type="ECO:0000313" key="1">
    <source>
        <dbReference type="EMBL" id="KAK0722050.1"/>
    </source>
</evidence>
<proteinExistence type="predicted"/>
<evidence type="ECO:0000313" key="2">
    <source>
        <dbReference type="Proteomes" id="UP001172101"/>
    </source>
</evidence>
<sequence>MPLPLSFTTSIFGIKARNSEDGLWTVAEELRIIIPVSMVVMIATLQLTCFDFVRELFVSALDYVFTWIVVRTGFYQPWLANSHMFNTETIKAWRKEPEPVSLPVNCKAVAGALRVRHGRHGPQRSESCYARRGLPMLRAIWLKSAWRRRRAMEEQERRRREEEPTKPEV</sequence>
<accession>A0AA40AU36</accession>
<dbReference type="GeneID" id="85328384"/>